<organism evidence="2 3">
    <name type="scientific">Arthrobacter gallicola</name>
    <dbReference type="NCBI Taxonomy" id="2762225"/>
    <lineage>
        <taxon>Bacteria</taxon>
        <taxon>Bacillati</taxon>
        <taxon>Actinomycetota</taxon>
        <taxon>Actinomycetes</taxon>
        <taxon>Micrococcales</taxon>
        <taxon>Micrococcaceae</taxon>
        <taxon>Arthrobacter</taxon>
    </lineage>
</organism>
<evidence type="ECO:0000256" key="1">
    <source>
        <dbReference type="SAM" id="Phobius"/>
    </source>
</evidence>
<accession>A0ABR8USK5</accession>
<name>A0ABR8USK5_9MICC</name>
<dbReference type="Proteomes" id="UP000609874">
    <property type="component" value="Unassembled WGS sequence"/>
</dbReference>
<feature type="transmembrane region" description="Helical" evidence="1">
    <location>
        <begin position="14"/>
        <end position="34"/>
    </location>
</feature>
<gene>
    <name evidence="2" type="ORF">H9639_07235</name>
</gene>
<keyword evidence="3" id="KW-1185">Reference proteome</keyword>
<feature type="transmembrane region" description="Helical" evidence="1">
    <location>
        <begin position="46"/>
        <end position="68"/>
    </location>
</feature>
<keyword evidence="1" id="KW-1133">Transmembrane helix</keyword>
<evidence type="ECO:0000313" key="3">
    <source>
        <dbReference type="Proteomes" id="UP000609874"/>
    </source>
</evidence>
<proteinExistence type="predicted"/>
<reference evidence="2 3" key="1">
    <citation type="submission" date="2020-08" db="EMBL/GenBank/DDBJ databases">
        <title>A Genomic Blueprint of the Chicken Gut Microbiome.</title>
        <authorList>
            <person name="Gilroy R."/>
            <person name="Ravi A."/>
            <person name="Getino M."/>
            <person name="Pursley I."/>
            <person name="Horton D.L."/>
            <person name="Alikhan N.-F."/>
            <person name="Baker D."/>
            <person name="Gharbi K."/>
            <person name="Hall N."/>
            <person name="Watson M."/>
            <person name="Adriaenssens E.M."/>
            <person name="Foster-Nyarko E."/>
            <person name="Jarju S."/>
            <person name="Secka A."/>
            <person name="Antonio M."/>
            <person name="Oren A."/>
            <person name="Chaudhuri R."/>
            <person name="La Ragione R.M."/>
            <person name="Hildebrand F."/>
            <person name="Pallen M.J."/>
        </authorList>
    </citation>
    <scope>NUCLEOTIDE SEQUENCE [LARGE SCALE GENOMIC DNA]</scope>
    <source>
        <strain evidence="2 3">Sa2CUA1</strain>
    </source>
</reference>
<keyword evidence="1" id="KW-0812">Transmembrane</keyword>
<sequence length="86" mass="9358">MEGTNPVLPTGHEALMIFLGVAYALLAVAAVVSLSRQKHLEPAVKLLCLLGILGFPLAGSLTWFLYLWRQRRAVSRQARSAPASSR</sequence>
<evidence type="ECO:0000313" key="2">
    <source>
        <dbReference type="EMBL" id="MBD7995086.1"/>
    </source>
</evidence>
<keyword evidence="1" id="KW-0472">Membrane</keyword>
<dbReference type="RefSeq" id="WP_191807463.1">
    <property type="nucleotide sequence ID" value="NZ_JACSQD010000003.1"/>
</dbReference>
<protein>
    <submittedName>
        <fullName evidence="2">PLDc N-terminal domain-containing protein</fullName>
    </submittedName>
</protein>
<comment type="caution">
    <text evidence="2">The sequence shown here is derived from an EMBL/GenBank/DDBJ whole genome shotgun (WGS) entry which is preliminary data.</text>
</comment>
<dbReference type="EMBL" id="JACSQD010000003">
    <property type="protein sequence ID" value="MBD7995086.1"/>
    <property type="molecule type" value="Genomic_DNA"/>
</dbReference>